<evidence type="ECO:0000313" key="3">
    <source>
        <dbReference type="Proteomes" id="UP001196413"/>
    </source>
</evidence>
<organism evidence="2 3">
    <name type="scientific">Parelaphostrongylus tenuis</name>
    <name type="common">Meningeal worm</name>
    <dbReference type="NCBI Taxonomy" id="148309"/>
    <lineage>
        <taxon>Eukaryota</taxon>
        <taxon>Metazoa</taxon>
        <taxon>Ecdysozoa</taxon>
        <taxon>Nematoda</taxon>
        <taxon>Chromadorea</taxon>
        <taxon>Rhabditida</taxon>
        <taxon>Rhabditina</taxon>
        <taxon>Rhabditomorpha</taxon>
        <taxon>Strongyloidea</taxon>
        <taxon>Metastrongylidae</taxon>
        <taxon>Parelaphostrongylus</taxon>
    </lineage>
</organism>
<comment type="caution">
    <text evidence="2">The sequence shown here is derived from an EMBL/GenBank/DDBJ whole genome shotgun (WGS) entry which is preliminary data.</text>
</comment>
<reference evidence="2" key="1">
    <citation type="submission" date="2021-06" db="EMBL/GenBank/DDBJ databases">
        <title>Parelaphostrongylus tenuis whole genome reference sequence.</title>
        <authorList>
            <person name="Garwood T.J."/>
            <person name="Larsen P.A."/>
            <person name="Fountain-Jones N.M."/>
            <person name="Garbe J.R."/>
            <person name="Macchietto M.G."/>
            <person name="Kania S.A."/>
            <person name="Gerhold R.W."/>
            <person name="Richards J.E."/>
            <person name="Wolf T.M."/>
        </authorList>
    </citation>
    <scope>NUCLEOTIDE SEQUENCE</scope>
    <source>
        <strain evidence="2">MNPRO001-30</strain>
        <tissue evidence="2">Meninges</tissue>
    </source>
</reference>
<dbReference type="AlphaFoldDB" id="A0AAD5RC21"/>
<keyword evidence="3" id="KW-1185">Reference proteome</keyword>
<proteinExistence type="predicted"/>
<protein>
    <submittedName>
        <fullName evidence="2">Uncharacterized protein</fullName>
    </submittedName>
</protein>
<dbReference type="EMBL" id="JAHQIW010007289">
    <property type="protein sequence ID" value="KAJ1373449.1"/>
    <property type="molecule type" value="Genomic_DNA"/>
</dbReference>
<evidence type="ECO:0000313" key="2">
    <source>
        <dbReference type="EMBL" id="KAJ1373449.1"/>
    </source>
</evidence>
<dbReference type="Proteomes" id="UP001196413">
    <property type="component" value="Unassembled WGS sequence"/>
</dbReference>
<name>A0AAD5RC21_PARTN</name>
<dbReference type="InterPro" id="IPR052501">
    <property type="entry name" value="Alpha-1-2_FucT"/>
</dbReference>
<sequence length="235" mass="26779">MWVTRSVRTTRRKGQRCEEKPNSLRKLNLENGTSQVARSLSLASCCAYGNPGKRLLNESAKFLLLDFAYGQNPRYFTDYLSEIRNLLRFSAKIRREGKQATELLQLNNEGMLCIHIRMTDFTRLNVSTNFNKTIRLANKIAKQQIYVLLFHTHCVIRLLFQMVHALTSHTSHIKGGAVHAAIVSDFDEVTDLYLASQVCQSFLITAPTSTFGWWLAFFHKGSECCVLHAGQPYSN</sequence>
<evidence type="ECO:0000256" key="1">
    <source>
        <dbReference type="SAM" id="MobiDB-lite"/>
    </source>
</evidence>
<feature type="region of interest" description="Disordered" evidence="1">
    <location>
        <begin position="1"/>
        <end position="21"/>
    </location>
</feature>
<gene>
    <name evidence="2" type="ORF">KIN20_035848</name>
</gene>
<dbReference type="PANTHER" id="PTHR22898:SF3">
    <property type="entry name" value="ALPHA-1,2-FUCOSYLTRANSFERASE-RELATED"/>
    <property type="match status" value="1"/>
</dbReference>
<dbReference type="PANTHER" id="PTHR22898">
    <property type="entry name" value="UNCHARACTERIZED GLYCOSOL TRANSFERASE-RELATED"/>
    <property type="match status" value="1"/>
</dbReference>
<accession>A0AAD5RC21</accession>